<organism evidence="1">
    <name type="scientific">Rhizophora mucronata</name>
    <name type="common">Asiatic mangrove</name>
    <dbReference type="NCBI Taxonomy" id="61149"/>
    <lineage>
        <taxon>Eukaryota</taxon>
        <taxon>Viridiplantae</taxon>
        <taxon>Streptophyta</taxon>
        <taxon>Embryophyta</taxon>
        <taxon>Tracheophyta</taxon>
        <taxon>Spermatophyta</taxon>
        <taxon>Magnoliopsida</taxon>
        <taxon>eudicotyledons</taxon>
        <taxon>Gunneridae</taxon>
        <taxon>Pentapetalae</taxon>
        <taxon>rosids</taxon>
        <taxon>fabids</taxon>
        <taxon>Malpighiales</taxon>
        <taxon>Rhizophoraceae</taxon>
        <taxon>Rhizophora</taxon>
    </lineage>
</organism>
<sequence length="60" mass="7028">MFRFKIAFKGDYFTTNNVSHLMGHTSFARATWSPCNNNISKRENIYIITQNLQSRRSKQG</sequence>
<proteinExistence type="predicted"/>
<accession>A0A2P2J5P3</accession>
<dbReference type="EMBL" id="GGEC01008224">
    <property type="protein sequence ID" value="MBW88707.1"/>
    <property type="molecule type" value="Transcribed_RNA"/>
</dbReference>
<reference evidence="1" key="1">
    <citation type="submission" date="2018-02" db="EMBL/GenBank/DDBJ databases">
        <title>Rhizophora mucronata_Transcriptome.</title>
        <authorList>
            <person name="Meera S.P."/>
            <person name="Sreeshan A."/>
            <person name="Augustine A."/>
        </authorList>
    </citation>
    <scope>NUCLEOTIDE SEQUENCE</scope>
    <source>
        <tissue evidence="1">Leaf</tissue>
    </source>
</reference>
<protein>
    <submittedName>
        <fullName evidence="1">Uncharacterized protein</fullName>
    </submittedName>
</protein>
<evidence type="ECO:0000313" key="1">
    <source>
        <dbReference type="EMBL" id="MBW88707.1"/>
    </source>
</evidence>
<name>A0A2P2J5P3_RHIMU</name>
<dbReference type="AlphaFoldDB" id="A0A2P2J5P3"/>